<evidence type="ECO:0000256" key="2">
    <source>
        <dbReference type="ARBA" id="ARBA00004496"/>
    </source>
</evidence>
<dbReference type="InterPro" id="IPR051421">
    <property type="entry name" value="RNA_Proc_DNA_Dmg_Regulator"/>
</dbReference>
<comment type="caution">
    <text evidence="12">The sequence shown here is derived from an EMBL/GenBank/DDBJ whole genome shotgun (WGS) entry which is preliminary data.</text>
</comment>
<keyword evidence="7" id="KW-0539">Nucleus</keyword>
<dbReference type="SUPFAM" id="SSF54236">
    <property type="entry name" value="Ubiquitin-like"/>
    <property type="match status" value="1"/>
</dbReference>
<comment type="subcellular location">
    <subcellularLocation>
        <location evidence="2">Cytoplasm</location>
    </subcellularLocation>
    <subcellularLocation>
        <location evidence="1">Nucleus</location>
    </subcellularLocation>
</comment>
<dbReference type="GO" id="GO:0005737">
    <property type="term" value="C:cytoplasm"/>
    <property type="evidence" value="ECO:0007669"/>
    <property type="project" value="UniProtKB-SubCell"/>
</dbReference>
<feature type="compositionally biased region" description="Polar residues" evidence="9">
    <location>
        <begin position="299"/>
        <end position="310"/>
    </location>
</feature>
<gene>
    <name evidence="12" type="ORF">CBR_g29554</name>
</gene>
<dbReference type="Pfam" id="PF22782">
    <property type="entry name" value="SDE2"/>
    <property type="match status" value="1"/>
</dbReference>
<dbReference type="EMBL" id="BFEA01000318">
    <property type="protein sequence ID" value="GBG79407.1"/>
    <property type="molecule type" value="Genomic_DNA"/>
</dbReference>
<dbReference type="Pfam" id="PF13297">
    <property type="entry name" value="SDE2_2C"/>
    <property type="match status" value="1"/>
</dbReference>
<feature type="compositionally biased region" description="Low complexity" evidence="9">
    <location>
        <begin position="271"/>
        <end position="286"/>
    </location>
</feature>
<keyword evidence="13" id="KW-1185">Reference proteome</keyword>
<evidence type="ECO:0000256" key="7">
    <source>
        <dbReference type="ARBA" id="ARBA00023242"/>
    </source>
</evidence>
<sequence length="459" mass="48769">MATRGSQIFVKDLEGRWHCLQFLSSSVSGSEVKERLESCLGVPAGVQRLVTGTREVEDETLLVAHDGLCDDEDDDEELGYGGYGGGSGGGGCGPVLLPSCTLLLRLLGGKGGFGSLLRGAATKAGQKKTTNFDACRDMSGRRLRHVNAEKKLKEWQRDGKQRELEKAALQFLRKTERERTVEAGRNLDLAKLREESAEARDMVVDAVASGLEATKEKKRRQRMENDAKEQAGEASRKRIRMLEMLEAVNESDEEDSECEEHEDRRDGAGTSGSASSADDGSGYDSSPRGPLGDGPFASSPAQSTDGSQGELQGEGGVSSSQRSPSAAESGGIESVADGCAGIAIVDDACDGGNSHLAGEDVRSTRLPPPPSDNASPLTENRRVNSTVSAGGESLCLGNFNTAKDLEVLGLDGLKAELQKRGLKCGGSLEERAARLFLLKSTPLDKLDKKHFVKPSAKKG</sequence>
<dbReference type="OMA" id="CFWTGLE"/>
<evidence type="ECO:0000256" key="5">
    <source>
        <dbReference type="ARBA" id="ARBA00022664"/>
    </source>
</evidence>
<evidence type="ECO:0000259" key="11">
    <source>
        <dbReference type="Pfam" id="PF22782"/>
    </source>
</evidence>
<keyword evidence="6" id="KW-0508">mRNA splicing</keyword>
<dbReference type="InterPro" id="IPR025086">
    <property type="entry name" value="SDE2/SF3A3_SAP"/>
</dbReference>
<evidence type="ECO:0000256" key="9">
    <source>
        <dbReference type="SAM" id="MobiDB-lite"/>
    </source>
</evidence>
<feature type="compositionally biased region" description="Low complexity" evidence="9">
    <location>
        <begin position="318"/>
        <end position="329"/>
    </location>
</feature>
<evidence type="ECO:0000256" key="1">
    <source>
        <dbReference type="ARBA" id="ARBA00004123"/>
    </source>
</evidence>
<keyword evidence="4" id="KW-0963">Cytoplasm</keyword>
<dbReference type="GO" id="GO:0006397">
    <property type="term" value="P:mRNA processing"/>
    <property type="evidence" value="ECO:0007669"/>
    <property type="project" value="UniProtKB-KW"/>
</dbReference>
<dbReference type="PANTHER" id="PTHR12786:SF1">
    <property type="entry name" value="SPLICING REGULATOR SDE2"/>
    <property type="match status" value="1"/>
</dbReference>
<keyword evidence="5" id="KW-0507">mRNA processing</keyword>
<accession>A0A388LAQ9</accession>
<feature type="compositionally biased region" description="Polar residues" evidence="9">
    <location>
        <begin position="372"/>
        <end position="385"/>
    </location>
</feature>
<proteinExistence type="inferred from homology"/>
<evidence type="ECO:0000259" key="10">
    <source>
        <dbReference type="Pfam" id="PF13297"/>
    </source>
</evidence>
<organism evidence="12 13">
    <name type="scientific">Chara braunii</name>
    <name type="common">Braun's stonewort</name>
    <dbReference type="NCBI Taxonomy" id="69332"/>
    <lineage>
        <taxon>Eukaryota</taxon>
        <taxon>Viridiplantae</taxon>
        <taxon>Streptophyta</taxon>
        <taxon>Charophyceae</taxon>
        <taxon>Charales</taxon>
        <taxon>Characeae</taxon>
        <taxon>Chara</taxon>
    </lineage>
</organism>
<dbReference type="OrthoDB" id="547031at2759"/>
<dbReference type="InterPro" id="IPR053822">
    <property type="entry name" value="SDE2-like_dom"/>
</dbReference>
<comment type="similarity">
    <text evidence="3">Belongs to the SDE2 family.</text>
</comment>
<keyword evidence="8" id="KW-0131">Cell cycle</keyword>
<dbReference type="AlphaFoldDB" id="A0A388LAQ9"/>
<evidence type="ECO:0000256" key="3">
    <source>
        <dbReference type="ARBA" id="ARBA00008726"/>
    </source>
</evidence>
<feature type="compositionally biased region" description="Basic and acidic residues" evidence="9">
    <location>
        <begin position="222"/>
        <end position="243"/>
    </location>
</feature>
<dbReference type="STRING" id="69332.A0A388LAQ9"/>
<feature type="domain" description="SDE2-like" evidence="11">
    <location>
        <begin position="108"/>
        <end position="208"/>
    </location>
</feature>
<feature type="domain" description="SDE2/SF3A3 SAP" evidence="10">
    <location>
        <begin position="379"/>
        <end position="453"/>
    </location>
</feature>
<evidence type="ECO:0000313" key="12">
    <source>
        <dbReference type="EMBL" id="GBG79407.1"/>
    </source>
</evidence>
<evidence type="ECO:0000256" key="4">
    <source>
        <dbReference type="ARBA" id="ARBA00022490"/>
    </source>
</evidence>
<dbReference type="GO" id="GO:0005634">
    <property type="term" value="C:nucleus"/>
    <property type="evidence" value="ECO:0007669"/>
    <property type="project" value="UniProtKB-SubCell"/>
</dbReference>
<name>A0A388LAQ9_CHABU</name>
<dbReference type="CDD" id="cd17039">
    <property type="entry name" value="Ubl_ubiquitin_like"/>
    <property type="match status" value="1"/>
</dbReference>
<dbReference type="Gene3D" id="3.10.20.90">
    <property type="entry name" value="Phosphatidylinositol 3-kinase Catalytic Subunit, Chain A, domain 1"/>
    <property type="match status" value="1"/>
</dbReference>
<evidence type="ECO:0000313" key="13">
    <source>
        <dbReference type="Proteomes" id="UP000265515"/>
    </source>
</evidence>
<feature type="region of interest" description="Disordered" evidence="9">
    <location>
        <begin position="351"/>
        <end position="385"/>
    </location>
</feature>
<feature type="compositionally biased region" description="Acidic residues" evidence="9">
    <location>
        <begin position="249"/>
        <end position="260"/>
    </location>
</feature>
<evidence type="ECO:0000256" key="6">
    <source>
        <dbReference type="ARBA" id="ARBA00023187"/>
    </source>
</evidence>
<dbReference type="InterPro" id="IPR029071">
    <property type="entry name" value="Ubiquitin-like_domsf"/>
</dbReference>
<dbReference type="Proteomes" id="UP000265515">
    <property type="component" value="Unassembled WGS sequence"/>
</dbReference>
<evidence type="ECO:0000256" key="8">
    <source>
        <dbReference type="ARBA" id="ARBA00023306"/>
    </source>
</evidence>
<dbReference type="GO" id="GO:0008380">
    <property type="term" value="P:RNA splicing"/>
    <property type="evidence" value="ECO:0007669"/>
    <property type="project" value="UniProtKB-KW"/>
</dbReference>
<dbReference type="Gramene" id="GBG79407">
    <property type="protein sequence ID" value="GBG79407"/>
    <property type="gene ID" value="CBR_g29554"/>
</dbReference>
<feature type="region of interest" description="Disordered" evidence="9">
    <location>
        <begin position="214"/>
        <end position="332"/>
    </location>
</feature>
<reference evidence="12 13" key="1">
    <citation type="journal article" date="2018" name="Cell">
        <title>The Chara Genome: Secondary Complexity and Implications for Plant Terrestrialization.</title>
        <authorList>
            <person name="Nishiyama T."/>
            <person name="Sakayama H."/>
            <person name="Vries J.D."/>
            <person name="Buschmann H."/>
            <person name="Saint-Marcoux D."/>
            <person name="Ullrich K.K."/>
            <person name="Haas F.B."/>
            <person name="Vanderstraeten L."/>
            <person name="Becker D."/>
            <person name="Lang D."/>
            <person name="Vosolsobe S."/>
            <person name="Rombauts S."/>
            <person name="Wilhelmsson P.K.I."/>
            <person name="Janitza P."/>
            <person name="Kern R."/>
            <person name="Heyl A."/>
            <person name="Rumpler F."/>
            <person name="Villalobos L.I.A.C."/>
            <person name="Clay J.M."/>
            <person name="Skokan R."/>
            <person name="Toyoda A."/>
            <person name="Suzuki Y."/>
            <person name="Kagoshima H."/>
            <person name="Schijlen E."/>
            <person name="Tajeshwar N."/>
            <person name="Catarino B."/>
            <person name="Hetherington A.J."/>
            <person name="Saltykova A."/>
            <person name="Bonnot C."/>
            <person name="Breuninger H."/>
            <person name="Symeonidi A."/>
            <person name="Radhakrishnan G.V."/>
            <person name="Van Nieuwerburgh F."/>
            <person name="Deforce D."/>
            <person name="Chang C."/>
            <person name="Karol K.G."/>
            <person name="Hedrich R."/>
            <person name="Ulvskov P."/>
            <person name="Glockner G."/>
            <person name="Delwiche C.F."/>
            <person name="Petrasek J."/>
            <person name="Van de Peer Y."/>
            <person name="Friml J."/>
            <person name="Beilby M."/>
            <person name="Dolan L."/>
            <person name="Kohara Y."/>
            <person name="Sugano S."/>
            <person name="Fujiyama A."/>
            <person name="Delaux P.-M."/>
            <person name="Quint M."/>
            <person name="TheiBen G."/>
            <person name="Hagemann M."/>
            <person name="Harholt J."/>
            <person name="Dunand C."/>
            <person name="Zachgo S."/>
            <person name="Langdale J."/>
            <person name="Maumus F."/>
            <person name="Straeten D.V.D."/>
            <person name="Gould S.B."/>
            <person name="Rensing S.A."/>
        </authorList>
    </citation>
    <scope>NUCLEOTIDE SEQUENCE [LARGE SCALE GENOMIC DNA]</scope>
    <source>
        <strain evidence="12 13">S276</strain>
    </source>
</reference>
<dbReference type="PANTHER" id="PTHR12786">
    <property type="entry name" value="SPLICING FACTOR SF3A-RELATED"/>
    <property type="match status" value="1"/>
</dbReference>
<protein>
    <submittedName>
        <fullName evidence="12">Uncharacterized protein</fullName>
    </submittedName>
</protein>